<dbReference type="PANTHER" id="PTHR43129">
    <property type="entry name" value="FOSMIDOMYCIN RESISTANCE PROTEIN"/>
    <property type="match status" value="1"/>
</dbReference>
<dbReference type="RefSeq" id="WP_207649531.1">
    <property type="nucleotide sequence ID" value="NZ_FRDN01000004.1"/>
</dbReference>
<keyword evidence="4 6" id="KW-1133">Transmembrane helix</keyword>
<accession>A0A1M7SGT8</accession>
<evidence type="ECO:0000256" key="3">
    <source>
        <dbReference type="ARBA" id="ARBA00022692"/>
    </source>
</evidence>
<dbReference type="Proteomes" id="UP000184010">
    <property type="component" value="Unassembled WGS sequence"/>
</dbReference>
<dbReference type="Gene3D" id="1.20.1250.20">
    <property type="entry name" value="MFS general substrate transporter like domains"/>
    <property type="match status" value="2"/>
</dbReference>
<feature type="transmembrane region" description="Helical" evidence="6">
    <location>
        <begin position="357"/>
        <end position="379"/>
    </location>
</feature>
<dbReference type="InterPro" id="IPR011701">
    <property type="entry name" value="MFS"/>
</dbReference>
<feature type="transmembrane region" description="Helical" evidence="6">
    <location>
        <begin position="234"/>
        <end position="259"/>
    </location>
</feature>
<feature type="transmembrane region" description="Helical" evidence="6">
    <location>
        <begin position="157"/>
        <end position="178"/>
    </location>
</feature>
<gene>
    <name evidence="8" type="ORF">SAMN02745215_00824</name>
</gene>
<reference evidence="9" key="1">
    <citation type="submission" date="2016-12" db="EMBL/GenBank/DDBJ databases">
        <authorList>
            <person name="Varghese N."/>
            <person name="Submissions S."/>
        </authorList>
    </citation>
    <scope>NUCLEOTIDE SEQUENCE [LARGE SCALE GENOMIC DNA]</scope>
    <source>
        <strain evidence="9">DSM 11544</strain>
    </source>
</reference>
<dbReference type="Pfam" id="PF07690">
    <property type="entry name" value="MFS_1"/>
    <property type="match status" value="1"/>
</dbReference>
<dbReference type="InterPro" id="IPR036259">
    <property type="entry name" value="MFS_trans_sf"/>
</dbReference>
<evidence type="ECO:0000313" key="9">
    <source>
        <dbReference type="Proteomes" id="UP000184010"/>
    </source>
</evidence>
<comment type="subcellular location">
    <subcellularLocation>
        <location evidence="1">Cell membrane</location>
        <topology evidence="1">Multi-pass membrane protein</topology>
    </subcellularLocation>
</comment>
<dbReference type="SUPFAM" id="SSF103473">
    <property type="entry name" value="MFS general substrate transporter"/>
    <property type="match status" value="1"/>
</dbReference>
<feature type="transmembrane region" description="Helical" evidence="6">
    <location>
        <begin position="93"/>
        <end position="111"/>
    </location>
</feature>
<keyword evidence="3 6" id="KW-0812">Transmembrane</keyword>
<evidence type="ECO:0000256" key="1">
    <source>
        <dbReference type="ARBA" id="ARBA00004651"/>
    </source>
</evidence>
<protein>
    <submittedName>
        <fullName evidence="8">Major Facilitator Superfamily protein</fullName>
    </submittedName>
</protein>
<dbReference type="InterPro" id="IPR020846">
    <property type="entry name" value="MFS_dom"/>
</dbReference>
<keyword evidence="5 6" id="KW-0472">Membrane</keyword>
<evidence type="ECO:0000256" key="6">
    <source>
        <dbReference type="SAM" id="Phobius"/>
    </source>
</evidence>
<dbReference type="AlphaFoldDB" id="A0A1M7SGT8"/>
<dbReference type="PROSITE" id="PS50850">
    <property type="entry name" value="MFS"/>
    <property type="match status" value="1"/>
</dbReference>
<evidence type="ECO:0000313" key="8">
    <source>
        <dbReference type="EMBL" id="SHN57696.1"/>
    </source>
</evidence>
<feature type="transmembrane region" description="Helical" evidence="6">
    <location>
        <begin position="265"/>
        <end position="284"/>
    </location>
</feature>
<organism evidence="8 9">
    <name type="scientific">Desulfitobacterium chlororespirans DSM 11544</name>
    <dbReference type="NCBI Taxonomy" id="1121395"/>
    <lineage>
        <taxon>Bacteria</taxon>
        <taxon>Bacillati</taxon>
        <taxon>Bacillota</taxon>
        <taxon>Clostridia</taxon>
        <taxon>Eubacteriales</taxon>
        <taxon>Desulfitobacteriaceae</taxon>
        <taxon>Desulfitobacterium</taxon>
    </lineage>
</organism>
<dbReference type="GO" id="GO:0005886">
    <property type="term" value="C:plasma membrane"/>
    <property type="evidence" value="ECO:0007669"/>
    <property type="project" value="UniProtKB-SubCell"/>
</dbReference>
<evidence type="ECO:0000256" key="5">
    <source>
        <dbReference type="ARBA" id="ARBA00023136"/>
    </source>
</evidence>
<dbReference type="PANTHER" id="PTHR43129:SF1">
    <property type="entry name" value="FOSMIDOMYCIN RESISTANCE PROTEIN"/>
    <property type="match status" value="1"/>
</dbReference>
<keyword evidence="2" id="KW-0813">Transport</keyword>
<feature type="transmembrane region" description="Helical" evidence="6">
    <location>
        <begin position="117"/>
        <end position="136"/>
    </location>
</feature>
<dbReference type="GO" id="GO:0022857">
    <property type="term" value="F:transmembrane transporter activity"/>
    <property type="evidence" value="ECO:0007669"/>
    <property type="project" value="InterPro"/>
</dbReference>
<dbReference type="STRING" id="1121395.SAMN02745215_00824"/>
<feature type="domain" description="Major facilitator superfamily (MFS) profile" evidence="7">
    <location>
        <begin position="29"/>
        <end position="407"/>
    </location>
</feature>
<feature type="transmembrane region" description="Helical" evidence="6">
    <location>
        <begin position="324"/>
        <end position="345"/>
    </location>
</feature>
<name>A0A1M7SGT8_9FIRM</name>
<evidence type="ECO:0000256" key="2">
    <source>
        <dbReference type="ARBA" id="ARBA00022448"/>
    </source>
</evidence>
<evidence type="ECO:0000259" key="7">
    <source>
        <dbReference type="PROSITE" id="PS50850"/>
    </source>
</evidence>
<sequence length="411" mass="43743">MQPTINDHQVQLSEKSNGIHHEKYLTRRTLLIGNLAHFLHDGFTDMLYVFFPVWQAQWSLSFTQIGLFKTLVSGSMGLFQIPSGLIAQRVGRIRVLLAGTAVTGLAVLLFGWVTQPWLLGLLLILSGVGSSVQHPISSALISDAYTEVKGRRRALSALNFTGDIGKLVFPAAAAFLISCFQWPTASRLLAACGFLLLLILALAAKGLGPTTISPAPENKPAAHKLLLGWKGYQAFWSLAAIGVIDGATRMAFLTFLPFLLQEKGAGVNTIGFALALIFAGGATGKLVCGILATRVGILRSVIITESLTALCISGMMVLSLGRALLLAPLLGLALNGTSSVLYGSVPELVPEKQRAQAFSVFYTAVLGSGAIVPSVYGLISDFMSLQWTVTIIALGALATLPLTLPLRGRFQ</sequence>
<feature type="transmembrane region" description="Helical" evidence="6">
    <location>
        <begin position="184"/>
        <end position="204"/>
    </location>
</feature>
<evidence type="ECO:0000256" key="4">
    <source>
        <dbReference type="ARBA" id="ARBA00022989"/>
    </source>
</evidence>
<proteinExistence type="predicted"/>
<feature type="transmembrane region" description="Helical" evidence="6">
    <location>
        <begin position="385"/>
        <end position="406"/>
    </location>
</feature>
<feature type="transmembrane region" description="Helical" evidence="6">
    <location>
        <begin position="296"/>
        <end position="318"/>
    </location>
</feature>
<keyword evidence="9" id="KW-1185">Reference proteome</keyword>
<dbReference type="EMBL" id="FRDN01000004">
    <property type="protein sequence ID" value="SHN57696.1"/>
    <property type="molecule type" value="Genomic_DNA"/>
</dbReference>